<dbReference type="PIRSF" id="PIRSF004681">
    <property type="entry name" value="UCP004681"/>
    <property type="match status" value="1"/>
</dbReference>
<organism evidence="2 3">
    <name type="scientific">Cohaesibacter marisflavi</name>
    <dbReference type="NCBI Taxonomy" id="655353"/>
    <lineage>
        <taxon>Bacteria</taxon>
        <taxon>Pseudomonadati</taxon>
        <taxon>Pseudomonadota</taxon>
        <taxon>Alphaproteobacteria</taxon>
        <taxon>Hyphomicrobiales</taxon>
        <taxon>Cohaesibacteraceae</taxon>
    </lineage>
</organism>
<dbReference type="NCBIfam" id="TIGR00149">
    <property type="entry name" value="TIGR00149_YjbQ"/>
    <property type="match status" value="1"/>
</dbReference>
<protein>
    <submittedName>
        <fullName evidence="2">Secondary thiamine-phosphate synthase enzyme</fullName>
    </submittedName>
</protein>
<dbReference type="PANTHER" id="PTHR30615">
    <property type="entry name" value="UNCHARACTERIZED PROTEIN YJBQ-RELATED"/>
    <property type="match status" value="1"/>
</dbReference>
<dbReference type="AlphaFoldDB" id="A0A1I5LPD2"/>
<dbReference type="Proteomes" id="UP000199236">
    <property type="component" value="Unassembled WGS sequence"/>
</dbReference>
<name>A0A1I5LPD2_9HYPH</name>
<gene>
    <name evidence="2" type="ORF">SAMN04488056_11774</name>
</gene>
<keyword evidence="3" id="KW-1185">Reference proteome</keyword>
<evidence type="ECO:0000256" key="1">
    <source>
        <dbReference type="ARBA" id="ARBA00005534"/>
    </source>
</evidence>
<sequence length="125" mass="14132">MHTITREVAHWLAHSGAQSGTLTLFCKHTSASLTIQENFDPTVQEDLLSFLEDLAPEDRYYEHSLEGPDDMPAHIKTMVTSVSLTIPVQNASMLLGQWQGLYLLEHRAHAHHRQLHLCFTGLCKN</sequence>
<dbReference type="InterPro" id="IPR001602">
    <property type="entry name" value="UPF0047_YjbQ-like"/>
</dbReference>
<dbReference type="SUPFAM" id="SSF111038">
    <property type="entry name" value="YjbQ-like"/>
    <property type="match status" value="1"/>
</dbReference>
<dbReference type="RefSeq" id="WP_244544807.1">
    <property type="nucleotide sequence ID" value="NZ_OY762534.1"/>
</dbReference>
<dbReference type="InterPro" id="IPR035917">
    <property type="entry name" value="YjbQ-like_sf"/>
</dbReference>
<accession>A0A1I5LPD2</accession>
<reference evidence="2 3" key="1">
    <citation type="submission" date="2016-10" db="EMBL/GenBank/DDBJ databases">
        <authorList>
            <person name="de Groot N.N."/>
        </authorList>
    </citation>
    <scope>NUCLEOTIDE SEQUENCE [LARGE SCALE GENOMIC DNA]</scope>
    <source>
        <strain evidence="2 3">CGMCC 1.9157</strain>
    </source>
</reference>
<dbReference type="STRING" id="655353.SAMN04488056_11774"/>
<dbReference type="EMBL" id="FOVR01000017">
    <property type="protein sequence ID" value="SFO99209.1"/>
    <property type="molecule type" value="Genomic_DNA"/>
</dbReference>
<evidence type="ECO:0000313" key="3">
    <source>
        <dbReference type="Proteomes" id="UP000199236"/>
    </source>
</evidence>
<dbReference type="Gene3D" id="2.60.120.460">
    <property type="entry name" value="YjbQ-like"/>
    <property type="match status" value="1"/>
</dbReference>
<evidence type="ECO:0000313" key="2">
    <source>
        <dbReference type="EMBL" id="SFO99209.1"/>
    </source>
</evidence>
<dbReference type="Pfam" id="PF01894">
    <property type="entry name" value="YjbQ"/>
    <property type="match status" value="1"/>
</dbReference>
<comment type="similarity">
    <text evidence="1">Belongs to the UPF0047 family.</text>
</comment>
<proteinExistence type="inferred from homology"/>
<dbReference type="PANTHER" id="PTHR30615:SF8">
    <property type="entry name" value="UPF0047 PROTEIN C4A8.02C"/>
    <property type="match status" value="1"/>
</dbReference>